<keyword evidence="1" id="KW-0805">Transcription regulation</keyword>
<organism evidence="6 7">
    <name type="scientific">marine gamma proteobacterium HTCC2143</name>
    <dbReference type="NCBI Taxonomy" id="247633"/>
    <lineage>
        <taxon>Bacteria</taxon>
        <taxon>Pseudomonadati</taxon>
        <taxon>Pseudomonadota</taxon>
        <taxon>Gammaproteobacteria</taxon>
        <taxon>Cellvibrionales</taxon>
        <taxon>Spongiibacteraceae</taxon>
        <taxon>BD1-7 clade</taxon>
    </lineage>
</organism>
<keyword evidence="2 4" id="KW-0238">DNA-binding</keyword>
<evidence type="ECO:0000256" key="4">
    <source>
        <dbReference type="PROSITE-ProRule" id="PRU00335"/>
    </source>
</evidence>
<dbReference type="GO" id="GO:0000976">
    <property type="term" value="F:transcription cis-regulatory region binding"/>
    <property type="evidence" value="ECO:0007669"/>
    <property type="project" value="TreeGrafter"/>
</dbReference>
<dbReference type="EMBL" id="AAVT01000006">
    <property type="protein sequence ID" value="EAW30853.1"/>
    <property type="molecule type" value="Genomic_DNA"/>
</dbReference>
<keyword evidence="3" id="KW-0804">Transcription</keyword>
<dbReference type="eggNOG" id="COG1309">
    <property type="taxonomic scope" value="Bacteria"/>
</dbReference>
<dbReference type="OrthoDB" id="6382879at2"/>
<evidence type="ECO:0000313" key="6">
    <source>
        <dbReference type="EMBL" id="EAW30853.1"/>
    </source>
</evidence>
<dbReference type="InterPro" id="IPR009057">
    <property type="entry name" value="Homeodomain-like_sf"/>
</dbReference>
<dbReference type="AlphaFoldDB" id="A0YEL7"/>
<proteinExistence type="predicted"/>
<feature type="DNA-binding region" description="H-T-H motif" evidence="4">
    <location>
        <begin position="45"/>
        <end position="64"/>
    </location>
</feature>
<keyword evidence="7" id="KW-1185">Reference proteome</keyword>
<evidence type="ECO:0000313" key="7">
    <source>
        <dbReference type="Proteomes" id="UP000004931"/>
    </source>
</evidence>
<gene>
    <name evidence="6" type="ORF">GP2143_02979</name>
</gene>
<feature type="domain" description="HTH tetR-type" evidence="5">
    <location>
        <begin position="22"/>
        <end position="82"/>
    </location>
</feature>
<dbReference type="PROSITE" id="PS50977">
    <property type="entry name" value="HTH_TETR_2"/>
    <property type="match status" value="1"/>
</dbReference>
<evidence type="ECO:0000256" key="1">
    <source>
        <dbReference type="ARBA" id="ARBA00023015"/>
    </source>
</evidence>
<evidence type="ECO:0000256" key="2">
    <source>
        <dbReference type="ARBA" id="ARBA00023125"/>
    </source>
</evidence>
<dbReference type="Proteomes" id="UP000004931">
    <property type="component" value="Unassembled WGS sequence"/>
</dbReference>
<accession>A0YEL7</accession>
<dbReference type="PANTHER" id="PTHR30055:SF234">
    <property type="entry name" value="HTH-TYPE TRANSCRIPTIONAL REGULATOR BETI"/>
    <property type="match status" value="1"/>
</dbReference>
<comment type="caution">
    <text evidence="6">The sequence shown here is derived from an EMBL/GenBank/DDBJ whole genome shotgun (WGS) entry which is preliminary data.</text>
</comment>
<dbReference type="GO" id="GO:0003700">
    <property type="term" value="F:DNA-binding transcription factor activity"/>
    <property type="evidence" value="ECO:0007669"/>
    <property type="project" value="TreeGrafter"/>
</dbReference>
<protein>
    <recommendedName>
        <fullName evidence="5">HTH tetR-type domain-containing protein</fullName>
    </recommendedName>
</protein>
<evidence type="ECO:0000259" key="5">
    <source>
        <dbReference type="PROSITE" id="PS50977"/>
    </source>
</evidence>
<name>A0YEL7_9GAMM</name>
<sequence length="225" mass="25096">MIRTLGGIVVAKGQVTRQANKELRKQKILAVARNLIATEGFDALTISQLAARSGVTIPTVHNLFGKKNDIVLELFRGLVDRIDEALAKPTLVDPIAASETFINNLLSLYGADETFYRAAFLGGERLGLFEHEMNDGIFKKSVNVAQRLCDRALEHGYLRGQLDSRWLAQQLFGSQRLARQDWVSGYIDLKEYRQQALIGMLLTFAADATPALHERICARVDQLAR</sequence>
<reference evidence="6 7" key="1">
    <citation type="journal article" date="2010" name="J. Bacteriol.">
        <title>Genome sequence of the oligotrophic marine Gammaproteobacterium HTCC2143, isolated from the Oregon Coast.</title>
        <authorList>
            <person name="Oh H.M."/>
            <person name="Kang I."/>
            <person name="Ferriera S."/>
            <person name="Giovannoni S.J."/>
            <person name="Cho J.C."/>
        </authorList>
    </citation>
    <scope>NUCLEOTIDE SEQUENCE [LARGE SCALE GENOMIC DNA]</scope>
    <source>
        <strain evidence="6 7">HTCC2143</strain>
    </source>
</reference>
<dbReference type="SUPFAM" id="SSF46689">
    <property type="entry name" value="Homeodomain-like"/>
    <property type="match status" value="1"/>
</dbReference>
<dbReference type="Gene3D" id="1.10.357.10">
    <property type="entry name" value="Tetracycline Repressor, domain 2"/>
    <property type="match status" value="1"/>
</dbReference>
<evidence type="ECO:0000256" key="3">
    <source>
        <dbReference type="ARBA" id="ARBA00023163"/>
    </source>
</evidence>
<dbReference type="PANTHER" id="PTHR30055">
    <property type="entry name" value="HTH-TYPE TRANSCRIPTIONAL REGULATOR RUTR"/>
    <property type="match status" value="1"/>
</dbReference>
<dbReference type="Pfam" id="PF00440">
    <property type="entry name" value="TetR_N"/>
    <property type="match status" value="1"/>
</dbReference>
<dbReference type="STRING" id="247633.GP2143_02979"/>
<dbReference type="InterPro" id="IPR001647">
    <property type="entry name" value="HTH_TetR"/>
</dbReference>
<dbReference type="InterPro" id="IPR050109">
    <property type="entry name" value="HTH-type_TetR-like_transc_reg"/>
</dbReference>